<evidence type="ECO:0000313" key="3">
    <source>
        <dbReference type="Proteomes" id="UP000600600"/>
    </source>
</evidence>
<reference evidence="2 3" key="1">
    <citation type="submission" date="2020-08" db="EMBL/GenBank/DDBJ databases">
        <title>Genome public.</title>
        <authorList>
            <person name="Liu C."/>
            <person name="Sun Q."/>
        </authorList>
    </citation>
    <scope>NUCLEOTIDE SEQUENCE [LARGE SCALE GENOMIC DNA]</scope>
    <source>
        <strain evidence="2 3">M27</strain>
    </source>
</reference>
<dbReference type="InterPro" id="IPR001387">
    <property type="entry name" value="Cro/C1-type_HTH"/>
</dbReference>
<organism evidence="2 3">
    <name type="scientific">Bacteroides difficilis</name>
    <dbReference type="NCBI Taxonomy" id="2763021"/>
    <lineage>
        <taxon>Bacteria</taxon>
        <taxon>Pseudomonadati</taxon>
        <taxon>Bacteroidota</taxon>
        <taxon>Bacteroidia</taxon>
        <taxon>Bacteroidales</taxon>
        <taxon>Bacteroidaceae</taxon>
        <taxon>Bacteroides</taxon>
    </lineage>
</organism>
<dbReference type="Gene3D" id="1.10.260.40">
    <property type="entry name" value="lambda repressor-like DNA-binding domains"/>
    <property type="match status" value="1"/>
</dbReference>
<dbReference type="Pfam" id="PF13443">
    <property type="entry name" value="HTH_26"/>
    <property type="match status" value="1"/>
</dbReference>
<dbReference type="CDD" id="cd00093">
    <property type="entry name" value="HTH_XRE"/>
    <property type="match status" value="1"/>
</dbReference>
<dbReference type="EMBL" id="JACOOE010000001">
    <property type="protein sequence ID" value="MBC5603720.1"/>
    <property type="molecule type" value="Genomic_DNA"/>
</dbReference>
<dbReference type="Proteomes" id="UP000600600">
    <property type="component" value="Unassembled WGS sequence"/>
</dbReference>
<feature type="domain" description="HTH cro/C1-type" evidence="1">
    <location>
        <begin position="9"/>
        <end position="61"/>
    </location>
</feature>
<protein>
    <submittedName>
        <fullName evidence="2">Helix-turn-helix transcriptional regulator</fullName>
    </submittedName>
</protein>
<dbReference type="InterPro" id="IPR010982">
    <property type="entry name" value="Lambda_DNA-bd_dom_sf"/>
</dbReference>
<keyword evidence="3" id="KW-1185">Reference proteome</keyword>
<name>A0ABR7C7D5_9BACE</name>
<dbReference type="SMART" id="SM00530">
    <property type="entry name" value="HTH_XRE"/>
    <property type="match status" value="1"/>
</dbReference>
<dbReference type="SUPFAM" id="SSF47413">
    <property type="entry name" value="lambda repressor-like DNA-binding domains"/>
    <property type="match status" value="1"/>
</dbReference>
<sequence length="94" mass="10498">MEKILAENVKRICKAQGKQLKDLAKDINMDASSLTRAIHGNARLDTIEKIAIALGVSVKSLFETTNDNVEGYIKINGKIHQFNSREELNQMLSL</sequence>
<gene>
    <name evidence="2" type="ORF">H8S67_03380</name>
</gene>
<comment type="caution">
    <text evidence="2">The sequence shown here is derived from an EMBL/GenBank/DDBJ whole genome shotgun (WGS) entry which is preliminary data.</text>
</comment>
<proteinExistence type="predicted"/>
<evidence type="ECO:0000259" key="1">
    <source>
        <dbReference type="PROSITE" id="PS50943"/>
    </source>
</evidence>
<dbReference type="PROSITE" id="PS50943">
    <property type="entry name" value="HTH_CROC1"/>
    <property type="match status" value="1"/>
</dbReference>
<accession>A0ABR7C7D5</accession>
<dbReference type="RefSeq" id="WP_186966407.1">
    <property type="nucleotide sequence ID" value="NZ_JACOOE010000001.1"/>
</dbReference>
<evidence type="ECO:0000313" key="2">
    <source>
        <dbReference type="EMBL" id="MBC5603720.1"/>
    </source>
</evidence>